<dbReference type="InParanoid" id="A0A067PFJ8"/>
<evidence type="ECO:0000313" key="2">
    <source>
        <dbReference type="Proteomes" id="UP000027265"/>
    </source>
</evidence>
<dbReference type="Proteomes" id="UP000027265">
    <property type="component" value="Unassembled WGS sequence"/>
</dbReference>
<gene>
    <name evidence="1" type="ORF">JAAARDRAFT_197146</name>
</gene>
<dbReference type="HOGENOM" id="CLU_976810_0_0_1"/>
<sequence>MSSTYSDNGCNGESPVVLSLPSLLSITNSLPTYGSSHREDNIAFDSIYYNPPVEVKKEPLSPRIPTLLPPPVTNKVTCRTESPVTTSLSTPLTKPPTPDNLWLGAKFCASYNLLPPAPTPARSPIHVPTPPPRPWMPPAVVPAYVKPEVGPAFTWPPPPLTKYTAKGPNMMLANAYTKHLAFLDQQETQARQGVQAALELWMSWARQWEQHLNTSAGQDWPQVALIYRRAPPPLNQDLYIPRTVDFNGPLPTNNAKPKTNTVAKLMEFPGPS</sequence>
<name>A0A067PFJ8_9AGAM</name>
<dbReference type="EMBL" id="KL197732">
    <property type="protein sequence ID" value="KDQ53688.1"/>
    <property type="molecule type" value="Genomic_DNA"/>
</dbReference>
<accession>A0A067PFJ8</accession>
<keyword evidence="2" id="KW-1185">Reference proteome</keyword>
<evidence type="ECO:0000313" key="1">
    <source>
        <dbReference type="EMBL" id="KDQ53688.1"/>
    </source>
</evidence>
<reference evidence="2" key="1">
    <citation type="journal article" date="2014" name="Proc. Natl. Acad. Sci. U.S.A.">
        <title>Extensive sampling of basidiomycete genomes demonstrates inadequacy of the white-rot/brown-rot paradigm for wood decay fungi.</title>
        <authorList>
            <person name="Riley R."/>
            <person name="Salamov A.A."/>
            <person name="Brown D.W."/>
            <person name="Nagy L.G."/>
            <person name="Floudas D."/>
            <person name="Held B.W."/>
            <person name="Levasseur A."/>
            <person name="Lombard V."/>
            <person name="Morin E."/>
            <person name="Otillar R."/>
            <person name="Lindquist E.A."/>
            <person name="Sun H."/>
            <person name="LaButti K.M."/>
            <person name="Schmutz J."/>
            <person name="Jabbour D."/>
            <person name="Luo H."/>
            <person name="Baker S.E."/>
            <person name="Pisabarro A.G."/>
            <person name="Walton J.D."/>
            <person name="Blanchette R.A."/>
            <person name="Henrissat B."/>
            <person name="Martin F."/>
            <person name="Cullen D."/>
            <person name="Hibbett D.S."/>
            <person name="Grigoriev I.V."/>
        </authorList>
    </citation>
    <scope>NUCLEOTIDE SEQUENCE [LARGE SCALE GENOMIC DNA]</scope>
    <source>
        <strain evidence="2">MUCL 33604</strain>
    </source>
</reference>
<protein>
    <submittedName>
        <fullName evidence="1">Uncharacterized protein</fullName>
    </submittedName>
</protein>
<proteinExistence type="predicted"/>
<organism evidence="1 2">
    <name type="scientific">Jaapia argillacea MUCL 33604</name>
    <dbReference type="NCBI Taxonomy" id="933084"/>
    <lineage>
        <taxon>Eukaryota</taxon>
        <taxon>Fungi</taxon>
        <taxon>Dikarya</taxon>
        <taxon>Basidiomycota</taxon>
        <taxon>Agaricomycotina</taxon>
        <taxon>Agaricomycetes</taxon>
        <taxon>Agaricomycetidae</taxon>
        <taxon>Jaapiales</taxon>
        <taxon>Jaapiaceae</taxon>
        <taxon>Jaapia</taxon>
    </lineage>
</organism>
<dbReference type="AlphaFoldDB" id="A0A067PFJ8"/>